<feature type="compositionally biased region" description="Acidic residues" evidence="1">
    <location>
        <begin position="130"/>
        <end position="172"/>
    </location>
</feature>
<organism evidence="3 4">
    <name type="scientific">Pyrenophora teres f. teres</name>
    <dbReference type="NCBI Taxonomy" id="97479"/>
    <lineage>
        <taxon>Eukaryota</taxon>
        <taxon>Fungi</taxon>
        <taxon>Dikarya</taxon>
        <taxon>Ascomycota</taxon>
        <taxon>Pezizomycotina</taxon>
        <taxon>Dothideomycetes</taxon>
        <taxon>Pleosporomycetidae</taxon>
        <taxon>Pleosporales</taxon>
        <taxon>Pleosporineae</taxon>
        <taxon>Pleosporaceae</taxon>
        <taxon>Pyrenophora</taxon>
    </lineage>
</organism>
<proteinExistence type="predicted"/>
<feature type="compositionally biased region" description="Basic and acidic residues" evidence="1">
    <location>
        <begin position="216"/>
        <end position="226"/>
    </location>
</feature>
<keyword evidence="2" id="KW-0812">Transmembrane</keyword>
<evidence type="ECO:0000256" key="1">
    <source>
        <dbReference type="SAM" id="MobiDB-lite"/>
    </source>
</evidence>
<gene>
    <name evidence="3" type="ORF">PTTW11_09441</name>
</gene>
<evidence type="ECO:0000313" key="3">
    <source>
        <dbReference type="EMBL" id="CAE7205877.1"/>
    </source>
</evidence>
<reference evidence="3" key="1">
    <citation type="submission" date="2021-02" db="EMBL/GenBank/DDBJ databases">
        <authorList>
            <person name="Syme A R."/>
            <person name="Syme A R."/>
            <person name="Moolhuijzen P."/>
        </authorList>
    </citation>
    <scope>NUCLEOTIDE SEQUENCE</scope>
    <source>
        <strain evidence="3">W1-1</strain>
    </source>
</reference>
<evidence type="ECO:0000256" key="2">
    <source>
        <dbReference type="SAM" id="Phobius"/>
    </source>
</evidence>
<feature type="compositionally biased region" description="Basic and acidic residues" evidence="1">
    <location>
        <begin position="173"/>
        <end position="189"/>
    </location>
</feature>
<feature type="transmembrane region" description="Helical" evidence="2">
    <location>
        <begin position="78"/>
        <end position="99"/>
    </location>
</feature>
<dbReference type="AlphaFoldDB" id="A0A6S6WD44"/>
<protein>
    <submittedName>
        <fullName evidence="3">Uncharacterized protein</fullName>
    </submittedName>
</protein>
<sequence length="258" mass="29585">MCPNPDSHKIVLEALIHGLNISMADFLSLLTYQAPISNLLLAPPIEPENFPASTTSTPPIPHVRPPTFPRSPWFPQRAFFTSLGTIVYILSVLATYTYIYAKSEHGQMMDEMESMSINFDEDPIIQTEYEESISDDDERNSLRDDEDPISDDDEEKPQRDDDDSIQGDDEDPIQDREENPPQNHERESIHSLAGHPSHDHGRDSIQDHGVNPSQNHEMESIQDHERWHRGRQRVRESNANQENEEEKDPILAWRANVS</sequence>
<feature type="compositionally biased region" description="Basic and acidic residues" evidence="1">
    <location>
        <begin position="196"/>
        <end position="206"/>
    </location>
</feature>
<dbReference type="EMBL" id="HG992985">
    <property type="protein sequence ID" value="CAE7205877.1"/>
    <property type="molecule type" value="Genomic_DNA"/>
</dbReference>
<feature type="region of interest" description="Disordered" evidence="1">
    <location>
        <begin position="130"/>
        <end position="258"/>
    </location>
</feature>
<keyword evidence="2" id="KW-1133">Transmembrane helix</keyword>
<name>A0A6S6WD44_9PLEO</name>
<evidence type="ECO:0000313" key="4">
    <source>
        <dbReference type="Proteomes" id="UP000472372"/>
    </source>
</evidence>
<keyword evidence="2" id="KW-0472">Membrane</keyword>
<accession>A0A6S6WD44</accession>
<dbReference type="Proteomes" id="UP000472372">
    <property type="component" value="Chromosome 9"/>
</dbReference>